<evidence type="ECO:0000313" key="3">
    <source>
        <dbReference type="Proteomes" id="UP000326565"/>
    </source>
</evidence>
<feature type="compositionally biased region" description="Low complexity" evidence="1">
    <location>
        <begin position="19"/>
        <end position="28"/>
    </location>
</feature>
<dbReference type="EMBL" id="ML732171">
    <property type="protein sequence ID" value="KAB8077229.1"/>
    <property type="molecule type" value="Genomic_DNA"/>
</dbReference>
<name>A0A5N5X935_9EURO</name>
<dbReference type="AlphaFoldDB" id="A0A5N5X935"/>
<reference evidence="2 3" key="1">
    <citation type="submission" date="2019-04" db="EMBL/GenBank/DDBJ databases">
        <title>Friends and foes A comparative genomics study of 23 Aspergillus species from section Flavi.</title>
        <authorList>
            <consortium name="DOE Joint Genome Institute"/>
            <person name="Kjaerbolling I."/>
            <person name="Vesth T."/>
            <person name="Frisvad J.C."/>
            <person name="Nybo J.L."/>
            <person name="Theobald S."/>
            <person name="Kildgaard S."/>
            <person name="Isbrandt T."/>
            <person name="Kuo A."/>
            <person name="Sato A."/>
            <person name="Lyhne E.K."/>
            <person name="Kogle M.E."/>
            <person name="Wiebenga A."/>
            <person name="Kun R.S."/>
            <person name="Lubbers R.J."/>
            <person name="Makela M.R."/>
            <person name="Barry K."/>
            <person name="Chovatia M."/>
            <person name="Clum A."/>
            <person name="Daum C."/>
            <person name="Haridas S."/>
            <person name="He G."/>
            <person name="LaButti K."/>
            <person name="Lipzen A."/>
            <person name="Mondo S."/>
            <person name="Riley R."/>
            <person name="Salamov A."/>
            <person name="Simmons B.A."/>
            <person name="Magnuson J.K."/>
            <person name="Henrissat B."/>
            <person name="Mortensen U.H."/>
            <person name="Larsen T.O."/>
            <person name="Devries R.P."/>
            <person name="Grigoriev I.V."/>
            <person name="Machida M."/>
            <person name="Baker S.E."/>
            <person name="Andersen M.R."/>
        </authorList>
    </citation>
    <scope>NUCLEOTIDE SEQUENCE [LARGE SCALE GENOMIC DNA]</scope>
    <source>
        <strain evidence="2 3">CBS 151.66</strain>
    </source>
</reference>
<dbReference type="OrthoDB" id="5089392at2759"/>
<feature type="compositionally biased region" description="Polar residues" evidence="1">
    <location>
        <begin position="29"/>
        <end position="48"/>
    </location>
</feature>
<evidence type="ECO:0000313" key="2">
    <source>
        <dbReference type="EMBL" id="KAB8077229.1"/>
    </source>
</evidence>
<proteinExistence type="predicted"/>
<dbReference type="Proteomes" id="UP000326565">
    <property type="component" value="Unassembled WGS sequence"/>
</dbReference>
<accession>A0A5N5X935</accession>
<keyword evidence="3" id="KW-1185">Reference proteome</keyword>
<organism evidence="2 3">
    <name type="scientific">Aspergillus leporis</name>
    <dbReference type="NCBI Taxonomy" id="41062"/>
    <lineage>
        <taxon>Eukaryota</taxon>
        <taxon>Fungi</taxon>
        <taxon>Dikarya</taxon>
        <taxon>Ascomycota</taxon>
        <taxon>Pezizomycotina</taxon>
        <taxon>Eurotiomycetes</taxon>
        <taxon>Eurotiomycetidae</taxon>
        <taxon>Eurotiales</taxon>
        <taxon>Aspergillaceae</taxon>
        <taxon>Aspergillus</taxon>
        <taxon>Aspergillus subgen. Circumdati</taxon>
    </lineage>
</organism>
<feature type="compositionally biased region" description="Basic and acidic residues" evidence="1">
    <location>
        <begin position="116"/>
        <end position="139"/>
    </location>
</feature>
<feature type="compositionally biased region" description="Low complexity" evidence="1">
    <location>
        <begin position="94"/>
        <end position="115"/>
    </location>
</feature>
<evidence type="ECO:0000256" key="1">
    <source>
        <dbReference type="SAM" id="MobiDB-lite"/>
    </source>
</evidence>
<gene>
    <name evidence="2" type="ORF">BDV29DRAFT_64749</name>
</gene>
<feature type="compositionally biased region" description="Polar residues" evidence="1">
    <location>
        <begin position="1"/>
        <end position="12"/>
    </location>
</feature>
<protein>
    <submittedName>
        <fullName evidence="2">Uncharacterized protein</fullName>
    </submittedName>
</protein>
<sequence length="179" mass="20058">MNNQTLTTQVDIRQSIDRTTTSSSNSSSGLSNQERPSSPSTQSNTNRLFLTAGRLFSSRSRSRSKSPAPIDIPVARSRRSDSERTYILNRDAMARISVPRRSASPAPMSPTSSSAKEAHSTKRRLDSYHSRKSSDDYRRLNGTVSHKGRHSNDWLFGGFSLRDTVRGGVDRLRQRDERS</sequence>
<feature type="region of interest" description="Disordered" evidence="1">
    <location>
        <begin position="1"/>
        <end position="144"/>
    </location>
</feature>